<accession>A0A1G4BAK9</accession>
<dbReference type="RefSeq" id="XP_022475482.1">
    <property type="nucleotide sequence ID" value="XM_022617969.1"/>
</dbReference>
<proteinExistence type="predicted"/>
<name>A0A1G4BAK9_9PEZI</name>
<dbReference type="EMBL" id="MJBS01000047">
    <property type="protein sequence ID" value="OHE98332.1"/>
    <property type="molecule type" value="Genomic_DNA"/>
</dbReference>
<comment type="caution">
    <text evidence="1">The sequence shown here is derived from an EMBL/GenBank/DDBJ whole genome shotgun (WGS) entry which is preliminary data.</text>
</comment>
<dbReference type="AlphaFoldDB" id="A0A1G4BAK9"/>
<evidence type="ECO:0000313" key="1">
    <source>
        <dbReference type="EMBL" id="OHE98332.1"/>
    </source>
</evidence>
<reference evidence="1 2" key="1">
    <citation type="submission" date="2016-09" db="EMBL/GenBank/DDBJ databases">
        <authorList>
            <person name="Capua I."/>
            <person name="De Benedictis P."/>
            <person name="Joannis T."/>
            <person name="Lombin L.H."/>
            <person name="Cattoli G."/>
        </authorList>
    </citation>
    <scope>NUCLEOTIDE SEQUENCE [LARGE SCALE GENOMIC DNA]</scope>
    <source>
        <strain evidence="1 2">IMI 309357</strain>
    </source>
</reference>
<keyword evidence="2" id="KW-1185">Reference proteome</keyword>
<evidence type="ECO:0000313" key="2">
    <source>
        <dbReference type="Proteomes" id="UP000176998"/>
    </source>
</evidence>
<dbReference type="GeneID" id="34559479"/>
<gene>
    <name evidence="1" type="ORF">CORC01_06328</name>
</gene>
<protein>
    <submittedName>
        <fullName evidence="1">Uncharacterized protein</fullName>
    </submittedName>
</protein>
<dbReference type="Proteomes" id="UP000176998">
    <property type="component" value="Unassembled WGS sequence"/>
</dbReference>
<dbReference type="OrthoDB" id="10444739at2759"/>
<sequence length="184" mass="20347">MYVLGISDCDFKDNETRCAMEALGSEMQPLESPAALSSMNVNCWVISFGSPISRFSAKVVRHSLTATNRYERTIAEETARWSKSFRDAMKAEVQPDGAVGKRFPTQDPVMRAMALSDVDGRSARIAKRASEVLHRSIPMSHSLGQGEEVPEGRRLTMPIQSDCDRDEEPQEGFGWTYGGGVRGL</sequence>
<organism evidence="1 2">
    <name type="scientific">Colletotrichum orchidophilum</name>
    <dbReference type="NCBI Taxonomy" id="1209926"/>
    <lineage>
        <taxon>Eukaryota</taxon>
        <taxon>Fungi</taxon>
        <taxon>Dikarya</taxon>
        <taxon>Ascomycota</taxon>
        <taxon>Pezizomycotina</taxon>
        <taxon>Sordariomycetes</taxon>
        <taxon>Hypocreomycetidae</taxon>
        <taxon>Glomerellales</taxon>
        <taxon>Glomerellaceae</taxon>
        <taxon>Colletotrichum</taxon>
    </lineage>
</organism>